<dbReference type="Gene3D" id="3.40.50.1010">
    <property type="entry name" value="5'-nuclease"/>
    <property type="match status" value="1"/>
</dbReference>
<organism evidence="1 2">
    <name type="scientific">Salinigranum rubrum</name>
    <dbReference type="NCBI Taxonomy" id="755307"/>
    <lineage>
        <taxon>Archaea</taxon>
        <taxon>Methanobacteriati</taxon>
        <taxon>Methanobacteriota</taxon>
        <taxon>Stenosarchaea group</taxon>
        <taxon>Halobacteria</taxon>
        <taxon>Halobacteriales</taxon>
        <taxon>Haloferacaceae</taxon>
        <taxon>Salinigranum</taxon>
    </lineage>
</organism>
<dbReference type="InterPro" id="IPR029060">
    <property type="entry name" value="PIN-like_dom_sf"/>
</dbReference>
<dbReference type="OrthoDB" id="191926at2157"/>
<evidence type="ECO:0000313" key="1">
    <source>
        <dbReference type="EMBL" id="AUV82443.1"/>
    </source>
</evidence>
<accession>A0A2I8VKI4</accession>
<dbReference type="KEGG" id="srub:C2R22_12985"/>
<dbReference type="RefSeq" id="WP_103426132.1">
    <property type="nucleotide sequence ID" value="NZ_CP026309.1"/>
</dbReference>
<proteinExistence type="predicted"/>
<reference evidence="1 2" key="1">
    <citation type="submission" date="2018-01" db="EMBL/GenBank/DDBJ databases">
        <title>Complete genome sequence of Salinigranum rubrum GX10T, an extremely halophilic archaeon isolated from a marine solar saltern.</title>
        <authorList>
            <person name="Han S."/>
        </authorList>
    </citation>
    <scope>NUCLEOTIDE SEQUENCE [LARGE SCALE GENOMIC DNA]</scope>
    <source>
        <strain evidence="1 2">GX10</strain>
    </source>
</reference>
<evidence type="ECO:0000313" key="2">
    <source>
        <dbReference type="Proteomes" id="UP000236584"/>
    </source>
</evidence>
<dbReference type="GeneID" id="35593022"/>
<dbReference type="SUPFAM" id="SSF88723">
    <property type="entry name" value="PIN domain-like"/>
    <property type="match status" value="1"/>
</dbReference>
<evidence type="ECO:0008006" key="3">
    <source>
        <dbReference type="Google" id="ProtNLM"/>
    </source>
</evidence>
<dbReference type="Proteomes" id="UP000236584">
    <property type="component" value="Chromosome"/>
</dbReference>
<gene>
    <name evidence="1" type="ORF">C2R22_12985</name>
</gene>
<keyword evidence="2" id="KW-1185">Reference proteome</keyword>
<dbReference type="AlphaFoldDB" id="A0A2I8VKI4"/>
<dbReference type="EMBL" id="CP026309">
    <property type="protein sequence ID" value="AUV82443.1"/>
    <property type="molecule type" value="Genomic_DNA"/>
</dbReference>
<protein>
    <recommendedName>
        <fullName evidence="3">PIN domain-containing protein</fullName>
    </recommendedName>
</protein>
<sequence>MSDDSEPYLFDVGVIALAHAETPVQENALGYVRDAIAGEIDAIVPRTAVLGAHHVLRNHLGYSNTEAAKLLQNFLSAKRIHWYDGMSEALVHEALSRAGSANIEGWDGYYAQVAIAEGVNTVLTIDDDFERFDAFDTEIILSPSEFTELNRLLES</sequence>
<name>A0A2I8VKI4_9EURY</name>